<dbReference type="EMBL" id="CATQJA010002011">
    <property type="protein sequence ID" value="CAJ0569340.1"/>
    <property type="molecule type" value="Genomic_DNA"/>
</dbReference>
<comment type="caution">
    <text evidence="1">The sequence shown here is derived from an EMBL/GenBank/DDBJ whole genome shotgun (WGS) entry which is preliminary data.</text>
</comment>
<dbReference type="Proteomes" id="UP001177023">
    <property type="component" value="Unassembled WGS sequence"/>
</dbReference>
<sequence length="174" mass="18351">MYLLLVLFGAALACGPIGPEGALVTRAEISLELQPSVGWTYNPTDPGAGGQADDEPDARANVLDGLEVSLFRAMASIDPLLELKEISSSFPDLPLKAVYAEDCANPDPLAILVGDGGFVDLCGPVRPALAPGSIEIQFVTPITETMFGEIIDAMLTELAKRRAKSSGEVIKYFA</sequence>
<accession>A0AA36CJR8</accession>
<feature type="non-terminal residue" evidence="1">
    <location>
        <position position="174"/>
    </location>
</feature>
<evidence type="ECO:0000313" key="2">
    <source>
        <dbReference type="Proteomes" id="UP001177023"/>
    </source>
</evidence>
<protein>
    <submittedName>
        <fullName evidence="1">Uncharacterized protein</fullName>
    </submittedName>
</protein>
<keyword evidence="2" id="KW-1185">Reference proteome</keyword>
<reference evidence="1" key="1">
    <citation type="submission" date="2023-06" db="EMBL/GenBank/DDBJ databases">
        <authorList>
            <person name="Delattre M."/>
        </authorList>
    </citation>
    <scope>NUCLEOTIDE SEQUENCE</scope>
    <source>
        <strain evidence="1">AF72</strain>
    </source>
</reference>
<name>A0AA36CJR8_9BILA</name>
<organism evidence="1 2">
    <name type="scientific">Mesorhabditis spiculigera</name>
    <dbReference type="NCBI Taxonomy" id="96644"/>
    <lineage>
        <taxon>Eukaryota</taxon>
        <taxon>Metazoa</taxon>
        <taxon>Ecdysozoa</taxon>
        <taxon>Nematoda</taxon>
        <taxon>Chromadorea</taxon>
        <taxon>Rhabditida</taxon>
        <taxon>Rhabditina</taxon>
        <taxon>Rhabditomorpha</taxon>
        <taxon>Rhabditoidea</taxon>
        <taxon>Rhabditidae</taxon>
        <taxon>Mesorhabditinae</taxon>
        <taxon>Mesorhabditis</taxon>
    </lineage>
</organism>
<proteinExistence type="predicted"/>
<gene>
    <name evidence="1" type="ORF">MSPICULIGERA_LOCUS7821</name>
</gene>
<dbReference type="AlphaFoldDB" id="A0AA36CJR8"/>
<evidence type="ECO:0000313" key="1">
    <source>
        <dbReference type="EMBL" id="CAJ0569340.1"/>
    </source>
</evidence>